<reference evidence="2 3" key="1">
    <citation type="submission" date="2017-12" db="EMBL/GenBank/DDBJ databases">
        <title>Comparative genomics of Botrytis spp.</title>
        <authorList>
            <person name="Valero-Jimenez C.A."/>
            <person name="Tapia P."/>
            <person name="Veloso J."/>
            <person name="Silva-Moreno E."/>
            <person name="Staats M."/>
            <person name="Valdes J.H."/>
            <person name="Van Kan J.A.L."/>
        </authorList>
    </citation>
    <scope>NUCLEOTIDE SEQUENCE [LARGE SCALE GENOMIC DNA]</scope>
    <source>
        <strain evidence="2 3">Bt9001</strain>
    </source>
</reference>
<keyword evidence="3" id="KW-1185">Reference proteome</keyword>
<dbReference type="AlphaFoldDB" id="A0A4Z1E6G1"/>
<dbReference type="Proteomes" id="UP000297777">
    <property type="component" value="Unassembled WGS sequence"/>
</dbReference>
<sequence length="83" mass="9701">MANTQPTFTDREKTPYYCYNQPQSISRFPQSQSMYYTTGLAKNNNITIWITYSNNKDSPRSMPNGEFQAGMRDSKDFRPEVGW</sequence>
<evidence type="ECO:0000313" key="3">
    <source>
        <dbReference type="Proteomes" id="UP000297777"/>
    </source>
</evidence>
<name>A0A4Z1E6G1_9HELO</name>
<comment type="caution">
    <text evidence="2">The sequence shown here is derived from an EMBL/GenBank/DDBJ whole genome shotgun (WGS) entry which is preliminary data.</text>
</comment>
<feature type="region of interest" description="Disordered" evidence="1">
    <location>
        <begin position="54"/>
        <end position="83"/>
    </location>
</feature>
<dbReference type="EMBL" id="PQXH01000382">
    <property type="protein sequence ID" value="TGO06940.1"/>
    <property type="molecule type" value="Genomic_DNA"/>
</dbReference>
<proteinExistence type="predicted"/>
<organism evidence="2 3">
    <name type="scientific">Botrytis tulipae</name>
    <dbReference type="NCBI Taxonomy" id="87230"/>
    <lineage>
        <taxon>Eukaryota</taxon>
        <taxon>Fungi</taxon>
        <taxon>Dikarya</taxon>
        <taxon>Ascomycota</taxon>
        <taxon>Pezizomycotina</taxon>
        <taxon>Leotiomycetes</taxon>
        <taxon>Helotiales</taxon>
        <taxon>Sclerotiniaceae</taxon>
        <taxon>Botrytis</taxon>
    </lineage>
</organism>
<evidence type="ECO:0000313" key="2">
    <source>
        <dbReference type="EMBL" id="TGO06940.1"/>
    </source>
</evidence>
<protein>
    <submittedName>
        <fullName evidence="2">Uncharacterized protein</fullName>
    </submittedName>
</protein>
<evidence type="ECO:0000256" key="1">
    <source>
        <dbReference type="SAM" id="MobiDB-lite"/>
    </source>
</evidence>
<gene>
    <name evidence="2" type="ORF">BTUL_0384g00070</name>
</gene>
<feature type="compositionally biased region" description="Basic and acidic residues" evidence="1">
    <location>
        <begin position="72"/>
        <end position="83"/>
    </location>
</feature>
<accession>A0A4Z1E6G1</accession>